<name>A0AAV7F1Q1_ARIFI</name>
<dbReference type="Proteomes" id="UP000825729">
    <property type="component" value="Unassembled WGS sequence"/>
</dbReference>
<evidence type="ECO:0000313" key="2">
    <source>
        <dbReference type="EMBL" id="KAG9454300.1"/>
    </source>
</evidence>
<accession>A0AAV7F1Q1</accession>
<organism evidence="2 3">
    <name type="scientific">Aristolochia fimbriata</name>
    <name type="common">White veined hardy Dutchman's pipe vine</name>
    <dbReference type="NCBI Taxonomy" id="158543"/>
    <lineage>
        <taxon>Eukaryota</taxon>
        <taxon>Viridiplantae</taxon>
        <taxon>Streptophyta</taxon>
        <taxon>Embryophyta</taxon>
        <taxon>Tracheophyta</taxon>
        <taxon>Spermatophyta</taxon>
        <taxon>Magnoliopsida</taxon>
        <taxon>Magnoliidae</taxon>
        <taxon>Piperales</taxon>
        <taxon>Aristolochiaceae</taxon>
        <taxon>Aristolochia</taxon>
    </lineage>
</organism>
<protein>
    <recommendedName>
        <fullName evidence="4">Aminotransferase-like plant mobile domain-containing protein</fullName>
    </recommendedName>
</protein>
<evidence type="ECO:0008006" key="4">
    <source>
        <dbReference type="Google" id="ProtNLM"/>
    </source>
</evidence>
<dbReference type="EMBL" id="JAINDJ010000003">
    <property type="protein sequence ID" value="KAG9454300.1"/>
    <property type="molecule type" value="Genomic_DNA"/>
</dbReference>
<feature type="region of interest" description="Disordered" evidence="1">
    <location>
        <begin position="320"/>
        <end position="346"/>
    </location>
</feature>
<proteinExistence type="predicted"/>
<dbReference type="AlphaFoldDB" id="A0AAV7F1Q1"/>
<reference evidence="2 3" key="1">
    <citation type="submission" date="2021-07" db="EMBL/GenBank/DDBJ databases">
        <title>The Aristolochia fimbriata genome: insights into angiosperm evolution, floral development and chemical biosynthesis.</title>
        <authorList>
            <person name="Jiao Y."/>
        </authorList>
    </citation>
    <scope>NUCLEOTIDE SEQUENCE [LARGE SCALE GENOMIC DNA]</scope>
    <source>
        <strain evidence="2">IBCAS-2021</strain>
        <tissue evidence="2">Leaf</tissue>
    </source>
</reference>
<comment type="caution">
    <text evidence="2">The sequence shown here is derived from an EMBL/GenBank/DDBJ whole genome shotgun (WGS) entry which is preliminary data.</text>
</comment>
<keyword evidence="3" id="KW-1185">Reference proteome</keyword>
<gene>
    <name evidence="2" type="ORF">H6P81_007204</name>
</gene>
<feature type="compositionally biased region" description="Basic and acidic residues" evidence="1">
    <location>
        <begin position="331"/>
        <end position="346"/>
    </location>
</feature>
<feature type="region of interest" description="Disordered" evidence="1">
    <location>
        <begin position="276"/>
        <end position="298"/>
    </location>
</feature>
<sequence length="609" mass="67207">MMLLSIDDLASVQVAEELRMWAPPSCTSSFLSGGNTNPLPANFGKLTLKVRSLYSDCTLRVWSANWRLPAKFGIQYLAVNLGLRDSRRLGNLRIVIWENLGDWETGNWRLPATTTQRTSSVECSAFVWAHSAWSPSAVNFFWLHPAWSPDAKVCSTNRRGSMSATPTSFSFLGLTISAVKIVEEHRPLTLVLGGPSAYGGCDVTAPIVKVVHDLWSRPVVDEDDQICYLPGVDVALSSPHQAVGHIFLSPMHDQLIRFSPPNLSIDSDRFDSWDSHPVVSSAPRHPPNLSRAVDSGKPHSSSVSFYVYILVLQQRPPFFSGGDMQPSKNPWADRGKATGSLGRDRSAVQDRPLSELGVSDALADEVYLAALLSVWLCRFVFPMSGGVLRLSVFKMACFMASGKKCSLAAQPWLTFIGDATLHQGGGVRCWYASEVLPLGPILDKPGHFASRIEVEYFRCLRAAFLVLQQRDNLIVEPYSPHRFAHQFGFCQDLSGVLFTDQWKADTVNALVEVWRSATACPLGCVEVPAFVSPASNPGVTSLYRESWLEAIVPLFEASCTTYGPSHFGANLPPILLVKSIGHRTASTRSPFWNDLSHTFLLKARVIRDW</sequence>
<evidence type="ECO:0000256" key="1">
    <source>
        <dbReference type="SAM" id="MobiDB-lite"/>
    </source>
</evidence>
<evidence type="ECO:0000313" key="3">
    <source>
        <dbReference type="Proteomes" id="UP000825729"/>
    </source>
</evidence>